<organism evidence="2 3">
    <name type="scientific">Paenibacillus artemisiicola</name>
    <dbReference type="NCBI Taxonomy" id="1172618"/>
    <lineage>
        <taxon>Bacteria</taxon>
        <taxon>Bacillati</taxon>
        <taxon>Bacillota</taxon>
        <taxon>Bacilli</taxon>
        <taxon>Bacillales</taxon>
        <taxon>Paenibacillaceae</taxon>
        <taxon>Paenibacillus</taxon>
    </lineage>
</organism>
<feature type="domain" description="VOC" evidence="1">
    <location>
        <begin position="8"/>
        <end position="117"/>
    </location>
</feature>
<accession>A0ABS3WBH2</accession>
<dbReference type="CDD" id="cd06587">
    <property type="entry name" value="VOC"/>
    <property type="match status" value="1"/>
</dbReference>
<dbReference type="Gene3D" id="3.10.180.10">
    <property type="entry name" value="2,3-Dihydroxybiphenyl 1,2-Dioxygenase, domain 1"/>
    <property type="match status" value="1"/>
</dbReference>
<dbReference type="InterPro" id="IPR004360">
    <property type="entry name" value="Glyas_Fos-R_dOase_dom"/>
</dbReference>
<dbReference type="Pfam" id="PF00903">
    <property type="entry name" value="Glyoxalase"/>
    <property type="match status" value="1"/>
</dbReference>
<dbReference type="InterPro" id="IPR029068">
    <property type="entry name" value="Glyas_Bleomycin-R_OHBP_Dase"/>
</dbReference>
<dbReference type="SUPFAM" id="SSF54593">
    <property type="entry name" value="Glyoxalase/Bleomycin resistance protein/Dihydroxybiphenyl dioxygenase"/>
    <property type="match status" value="1"/>
</dbReference>
<dbReference type="EMBL" id="JAGGDJ010000011">
    <property type="protein sequence ID" value="MBO7745618.1"/>
    <property type="molecule type" value="Genomic_DNA"/>
</dbReference>
<dbReference type="InterPro" id="IPR037523">
    <property type="entry name" value="VOC_core"/>
</dbReference>
<evidence type="ECO:0000313" key="3">
    <source>
        <dbReference type="Proteomes" id="UP000670947"/>
    </source>
</evidence>
<dbReference type="RefSeq" id="WP_208848458.1">
    <property type="nucleotide sequence ID" value="NZ_JAGGDJ010000011.1"/>
</dbReference>
<comment type="caution">
    <text evidence="2">The sequence shown here is derived from an EMBL/GenBank/DDBJ whole genome shotgun (WGS) entry which is preliminary data.</text>
</comment>
<dbReference type="Proteomes" id="UP000670947">
    <property type="component" value="Unassembled WGS sequence"/>
</dbReference>
<evidence type="ECO:0000313" key="2">
    <source>
        <dbReference type="EMBL" id="MBO7745618.1"/>
    </source>
</evidence>
<reference evidence="2 3" key="1">
    <citation type="submission" date="2021-03" db="EMBL/GenBank/DDBJ databases">
        <title>Paenibacillus artemisicola MWE-103 whole genome sequence.</title>
        <authorList>
            <person name="Ham Y.J."/>
        </authorList>
    </citation>
    <scope>NUCLEOTIDE SEQUENCE [LARGE SCALE GENOMIC DNA]</scope>
    <source>
        <strain evidence="2 3">MWE-103</strain>
    </source>
</reference>
<gene>
    <name evidence="2" type="ORF">I8J29_15515</name>
</gene>
<name>A0ABS3WBH2_9BACL</name>
<dbReference type="PROSITE" id="PS51819">
    <property type="entry name" value="VOC"/>
    <property type="match status" value="1"/>
</dbReference>
<proteinExistence type="predicted"/>
<evidence type="ECO:0000259" key="1">
    <source>
        <dbReference type="PROSITE" id="PS51819"/>
    </source>
</evidence>
<sequence>MKPLVKRELFGVMHYVRDLDHASAWYCEKLGLELRGYGKNDFVELGLGGEYVMHLFKDEAAQPAQRASFAFDTPDIEAAHGMLHDRGVTVGPLARYSDHAAFTFRDCDGNPLMMCQYFDNRDPV</sequence>
<protein>
    <submittedName>
        <fullName evidence="2">VOC family protein</fullName>
    </submittedName>
</protein>
<keyword evidence="3" id="KW-1185">Reference proteome</keyword>